<keyword evidence="2" id="KW-0472">Membrane</keyword>
<keyword evidence="4" id="KW-1185">Reference proteome</keyword>
<feature type="region of interest" description="Disordered" evidence="1">
    <location>
        <begin position="73"/>
        <end position="101"/>
    </location>
</feature>
<dbReference type="RefSeq" id="WP_200607369.1">
    <property type="nucleotide sequence ID" value="NZ_CP071517.1"/>
</dbReference>
<accession>A0ABX7R723</accession>
<keyword evidence="2" id="KW-0812">Transmembrane</keyword>
<evidence type="ECO:0008006" key="5">
    <source>
        <dbReference type="Google" id="ProtNLM"/>
    </source>
</evidence>
<sequence length="203" mass="21446">MDSTRGQRLEAALALIITVVVHAALVWGLSRAMRPVLPPPVDKPLQIVWVPRHKAPAKAVEPIVRPERVNNPARTRRTPAVSAKAPAIVTTETPQATPESARPMSAVYLMQARDQLGAASVQAADPLADRVAALPGAGAGRFRMKPPPTGVAGVVASVGKLFGAEDAGAPCRENRRNIGELAAAGDSAALQQQLEFEKRLCRP</sequence>
<dbReference type="Proteomes" id="UP000663400">
    <property type="component" value="Chromosome"/>
</dbReference>
<organism evidence="3 4">
    <name type="scientific">Lysobacter arenosi</name>
    <dbReference type="NCBI Taxonomy" id="2795387"/>
    <lineage>
        <taxon>Bacteria</taxon>
        <taxon>Pseudomonadati</taxon>
        <taxon>Pseudomonadota</taxon>
        <taxon>Gammaproteobacteria</taxon>
        <taxon>Lysobacterales</taxon>
        <taxon>Lysobacteraceae</taxon>
        <taxon>Lysobacter</taxon>
    </lineage>
</organism>
<evidence type="ECO:0000313" key="4">
    <source>
        <dbReference type="Proteomes" id="UP000663400"/>
    </source>
</evidence>
<reference evidence="3 4" key="1">
    <citation type="submission" date="2021-02" db="EMBL/GenBank/DDBJ databases">
        <title>Lysobacter arenosi sp. nov., isolated from soil of gangwondo yeongwol, south Korea.</title>
        <authorList>
            <person name="Kim K.R."/>
            <person name="Kim K.H."/>
            <person name="Jeon C.O."/>
        </authorList>
    </citation>
    <scope>NUCLEOTIDE SEQUENCE [LARGE SCALE GENOMIC DNA]</scope>
    <source>
        <strain evidence="3 4">R7</strain>
    </source>
</reference>
<dbReference type="EMBL" id="CP071517">
    <property type="protein sequence ID" value="QSX73927.1"/>
    <property type="molecule type" value="Genomic_DNA"/>
</dbReference>
<protein>
    <recommendedName>
        <fullName evidence="5">Energy transducer TonB</fullName>
    </recommendedName>
</protein>
<feature type="transmembrane region" description="Helical" evidence="2">
    <location>
        <begin position="12"/>
        <end position="30"/>
    </location>
</feature>
<keyword evidence="2" id="KW-1133">Transmembrane helix</keyword>
<proteinExistence type="predicted"/>
<evidence type="ECO:0000256" key="2">
    <source>
        <dbReference type="SAM" id="Phobius"/>
    </source>
</evidence>
<evidence type="ECO:0000313" key="3">
    <source>
        <dbReference type="EMBL" id="QSX73927.1"/>
    </source>
</evidence>
<name>A0ABX7R723_9GAMM</name>
<gene>
    <name evidence="3" type="ORF">HIV01_011910</name>
</gene>
<evidence type="ECO:0000256" key="1">
    <source>
        <dbReference type="SAM" id="MobiDB-lite"/>
    </source>
</evidence>